<organism evidence="1 2">
    <name type="scientific">Symbiodinium natans</name>
    <dbReference type="NCBI Taxonomy" id="878477"/>
    <lineage>
        <taxon>Eukaryota</taxon>
        <taxon>Sar</taxon>
        <taxon>Alveolata</taxon>
        <taxon>Dinophyceae</taxon>
        <taxon>Suessiales</taxon>
        <taxon>Symbiodiniaceae</taxon>
        <taxon>Symbiodinium</taxon>
    </lineage>
</organism>
<dbReference type="EMBL" id="CAJNDS010002298">
    <property type="protein sequence ID" value="CAE7418492.1"/>
    <property type="molecule type" value="Genomic_DNA"/>
</dbReference>
<dbReference type="AlphaFoldDB" id="A0A812R480"/>
<dbReference type="OrthoDB" id="445744at2759"/>
<evidence type="ECO:0000313" key="2">
    <source>
        <dbReference type="Proteomes" id="UP000604046"/>
    </source>
</evidence>
<dbReference type="Proteomes" id="UP000604046">
    <property type="component" value="Unassembled WGS sequence"/>
</dbReference>
<evidence type="ECO:0000313" key="1">
    <source>
        <dbReference type="EMBL" id="CAE7418492.1"/>
    </source>
</evidence>
<name>A0A812R480_9DINO</name>
<sequence length="95" mass="10478">MEDQGETTISIRPVGVTSDEAVQVTVDRSSPLGDIKKVLADLFDRPEAGPMNHVGSDLTAALTFCTIRQDRHRWPVSEALLSELQLLKLIIVDHL</sequence>
<comment type="caution">
    <text evidence="1">The sequence shown here is derived from an EMBL/GenBank/DDBJ whole genome shotgun (WGS) entry which is preliminary data.</text>
</comment>
<protein>
    <submittedName>
        <fullName evidence="1">Gpt protein</fullName>
    </submittedName>
</protein>
<reference evidence="1" key="1">
    <citation type="submission" date="2021-02" db="EMBL/GenBank/DDBJ databases">
        <authorList>
            <person name="Dougan E. K."/>
            <person name="Rhodes N."/>
            <person name="Thang M."/>
            <person name="Chan C."/>
        </authorList>
    </citation>
    <scope>NUCLEOTIDE SEQUENCE</scope>
</reference>
<proteinExistence type="predicted"/>
<keyword evidence="2" id="KW-1185">Reference proteome</keyword>
<accession>A0A812R480</accession>
<gene>
    <name evidence="1" type="primary">gpt</name>
    <name evidence="1" type="ORF">SNAT2548_LOCUS22761</name>
</gene>